<organism evidence="5 6">
    <name type="scientific">Acidiluteibacter ferrifornacis</name>
    <dbReference type="NCBI Taxonomy" id="2692424"/>
    <lineage>
        <taxon>Bacteria</taxon>
        <taxon>Pseudomonadati</taxon>
        <taxon>Bacteroidota</taxon>
        <taxon>Flavobacteriia</taxon>
        <taxon>Flavobacteriales</taxon>
        <taxon>Cryomorphaceae</taxon>
        <taxon>Acidiluteibacter</taxon>
    </lineage>
</organism>
<dbReference type="Gene3D" id="3.30.1330.60">
    <property type="entry name" value="OmpA-like domain"/>
    <property type="match status" value="1"/>
</dbReference>
<keyword evidence="6" id="KW-1185">Reference proteome</keyword>
<name>A0A6N9NFF4_9FLAO</name>
<reference evidence="5 6" key="1">
    <citation type="submission" date="2019-12" db="EMBL/GenBank/DDBJ databases">
        <authorList>
            <person name="Zhao J."/>
        </authorList>
    </citation>
    <scope>NUCLEOTIDE SEQUENCE [LARGE SCALE GENOMIC DNA]</scope>
    <source>
        <strain evidence="5 6">S-15</strain>
    </source>
</reference>
<accession>A0A6N9NFF4</accession>
<dbReference type="RefSeq" id="WP_160630766.1">
    <property type="nucleotide sequence ID" value="NZ_WWNE01000002.1"/>
</dbReference>
<evidence type="ECO:0000313" key="6">
    <source>
        <dbReference type="Proteomes" id="UP000470771"/>
    </source>
</evidence>
<keyword evidence="1" id="KW-0472">Membrane</keyword>
<dbReference type="Gene3D" id="1.20.5.730">
    <property type="entry name" value="Single helix bin"/>
    <property type="match status" value="1"/>
</dbReference>
<protein>
    <submittedName>
        <fullName evidence="5">OmpA family protein</fullName>
    </submittedName>
</protein>
<evidence type="ECO:0000256" key="3">
    <source>
        <dbReference type="SAM" id="SignalP"/>
    </source>
</evidence>
<dbReference type="PANTHER" id="PTHR30329">
    <property type="entry name" value="STATOR ELEMENT OF FLAGELLAR MOTOR COMPLEX"/>
    <property type="match status" value="1"/>
</dbReference>
<dbReference type="InterPro" id="IPR036737">
    <property type="entry name" value="OmpA-like_sf"/>
</dbReference>
<feature type="chain" id="PRO_5027063680" evidence="3">
    <location>
        <begin position="19"/>
        <end position="333"/>
    </location>
</feature>
<comment type="caution">
    <text evidence="5">The sequence shown here is derived from an EMBL/GenBank/DDBJ whole genome shotgun (WGS) entry which is preliminary data.</text>
</comment>
<dbReference type="Pfam" id="PF00691">
    <property type="entry name" value="OmpA"/>
    <property type="match status" value="1"/>
</dbReference>
<dbReference type="InterPro" id="IPR050330">
    <property type="entry name" value="Bact_OuterMem_StrucFunc"/>
</dbReference>
<dbReference type="SUPFAM" id="SSF103088">
    <property type="entry name" value="OmpA-like"/>
    <property type="match status" value="1"/>
</dbReference>
<dbReference type="PROSITE" id="PS51123">
    <property type="entry name" value="OMPA_2"/>
    <property type="match status" value="1"/>
</dbReference>
<keyword evidence="3" id="KW-0732">Signal</keyword>
<dbReference type="EMBL" id="WWNE01000002">
    <property type="protein sequence ID" value="NBG64512.1"/>
    <property type="molecule type" value="Genomic_DNA"/>
</dbReference>
<keyword evidence="2" id="KW-0175">Coiled coil</keyword>
<evidence type="ECO:0000256" key="2">
    <source>
        <dbReference type="SAM" id="Coils"/>
    </source>
</evidence>
<dbReference type="Proteomes" id="UP000470771">
    <property type="component" value="Unassembled WGS sequence"/>
</dbReference>
<dbReference type="InterPro" id="IPR006665">
    <property type="entry name" value="OmpA-like"/>
</dbReference>
<dbReference type="AlphaFoldDB" id="A0A6N9NFF4"/>
<proteinExistence type="predicted"/>
<dbReference type="PROSITE" id="PS51257">
    <property type="entry name" value="PROKAR_LIPOPROTEIN"/>
    <property type="match status" value="1"/>
</dbReference>
<evidence type="ECO:0000259" key="4">
    <source>
        <dbReference type="PROSITE" id="PS51123"/>
    </source>
</evidence>
<sequence length="333" mass="37686">MKLKRITFSILLSSLLFACVPARKYEEMKERRMACEEQNNALKERTRELDEQLTEVQSKFEDFERRLKGLQADTTVQGKSLRTLTKNYDKLNETYDLLLEKNRDLLAGNAADNKRLFGSLQEAESELQKQRDALQRLEADLNAKEERLSILNGDLEEREAKVKELQSILNEKDSVVNALRMKVQDALLGFENDGLKIETKNGKVYVSLDESLLYKSGSYVIDPKGVDVLKKLAKVLEQNQDINVLVEGHTDNVPLKGSGPIADNWDLSVKRATSVVKIIVENSKVNPTRLTAAGRGEYVPVAPNTTKEGRTENRRTEIILTPKLDELLEILGN</sequence>
<feature type="coiled-coil region" evidence="2">
    <location>
        <begin position="25"/>
        <end position="161"/>
    </location>
</feature>
<dbReference type="PANTHER" id="PTHR30329:SF21">
    <property type="entry name" value="LIPOPROTEIN YIAD-RELATED"/>
    <property type="match status" value="1"/>
</dbReference>
<evidence type="ECO:0000256" key="1">
    <source>
        <dbReference type="PROSITE-ProRule" id="PRU00473"/>
    </source>
</evidence>
<feature type="signal peptide" evidence="3">
    <location>
        <begin position="1"/>
        <end position="18"/>
    </location>
</feature>
<feature type="domain" description="OmpA-like" evidence="4">
    <location>
        <begin position="201"/>
        <end position="324"/>
    </location>
</feature>
<dbReference type="GO" id="GO:0016020">
    <property type="term" value="C:membrane"/>
    <property type="evidence" value="ECO:0007669"/>
    <property type="project" value="UniProtKB-UniRule"/>
</dbReference>
<dbReference type="CDD" id="cd07185">
    <property type="entry name" value="OmpA_C-like"/>
    <property type="match status" value="1"/>
</dbReference>
<evidence type="ECO:0000313" key="5">
    <source>
        <dbReference type="EMBL" id="NBG64512.1"/>
    </source>
</evidence>
<gene>
    <name evidence="5" type="ORF">GQN54_00190</name>
</gene>